<dbReference type="EMBL" id="HBGE01040580">
    <property type="protein sequence ID" value="CAD9135906.1"/>
    <property type="molecule type" value="Transcribed_RNA"/>
</dbReference>
<dbReference type="GO" id="GO:0005737">
    <property type="term" value="C:cytoplasm"/>
    <property type="evidence" value="ECO:0007669"/>
    <property type="project" value="TreeGrafter"/>
</dbReference>
<keyword evidence="1" id="KW-0862">Zinc</keyword>
<reference evidence="3" key="1">
    <citation type="submission" date="2021-01" db="EMBL/GenBank/DDBJ databases">
        <authorList>
            <person name="Corre E."/>
            <person name="Pelletier E."/>
            <person name="Niang G."/>
            <person name="Scheremetjew M."/>
            <person name="Finn R."/>
            <person name="Kale V."/>
            <person name="Holt S."/>
            <person name="Cochrane G."/>
            <person name="Meng A."/>
            <person name="Brown T."/>
            <person name="Cohen L."/>
        </authorList>
    </citation>
    <scope>NUCLEOTIDE SEQUENCE</scope>
    <source>
        <strain evidence="3">OF101</strain>
    </source>
</reference>
<protein>
    <recommendedName>
        <fullName evidence="2">CCHC-type domain-containing protein</fullName>
    </recommendedName>
</protein>
<dbReference type="PANTHER" id="PTHR36542">
    <property type="entry name" value="GIG2-LIKE PROTEIN DRED-RELATED"/>
    <property type="match status" value="1"/>
</dbReference>
<dbReference type="InterPro" id="IPR001878">
    <property type="entry name" value="Znf_CCHC"/>
</dbReference>
<dbReference type="Gene3D" id="3.90.175.10">
    <property type="entry name" value="Diphtheria Toxin, domain 1"/>
    <property type="match status" value="1"/>
</dbReference>
<dbReference type="SMART" id="SM00343">
    <property type="entry name" value="ZnF_C2HC"/>
    <property type="match status" value="2"/>
</dbReference>
<dbReference type="GO" id="GO:0003676">
    <property type="term" value="F:nucleic acid binding"/>
    <property type="evidence" value="ECO:0007669"/>
    <property type="project" value="InterPro"/>
</dbReference>
<evidence type="ECO:0000256" key="1">
    <source>
        <dbReference type="PROSITE-ProRule" id="PRU00047"/>
    </source>
</evidence>
<evidence type="ECO:0000313" key="3">
    <source>
        <dbReference type="EMBL" id="CAD9135906.1"/>
    </source>
</evidence>
<dbReference type="Pfam" id="PF00098">
    <property type="entry name" value="zf-CCHC"/>
    <property type="match status" value="1"/>
</dbReference>
<keyword evidence="1" id="KW-0479">Metal-binding</keyword>
<sequence>MWRDFDDFSDDGFISDDSLRGIGRFGGRSGGRFGGGSGGGLKCFECGGPHRKANCPNIRCFSCHGLGHMARECPQGRTLAPLFGRLPVARATSSASSLLQALAGLSLGGAASARPADEHGFPKDLKLFHGTTMSSARNIEREGFKVSAAGQLGPGVYLVGESNIDKAKRFAHDYALRDDQRRVEAVQSGSEPALVECIVHISNPKFLSGNDQAGSWKLQGYDAARSDSTAVSSSSEWCLKDPGMVKRIVRIVSLAAETCPWKNKAQLCPYTASALQCPCKGARGLF</sequence>
<dbReference type="AlphaFoldDB" id="A0A7S1QHH1"/>
<dbReference type="SUPFAM" id="SSF56399">
    <property type="entry name" value="ADP-ribosylation"/>
    <property type="match status" value="1"/>
</dbReference>
<dbReference type="GO" id="GO:0008270">
    <property type="term" value="F:zinc ion binding"/>
    <property type="evidence" value="ECO:0007669"/>
    <property type="project" value="UniProtKB-KW"/>
</dbReference>
<evidence type="ECO:0000259" key="2">
    <source>
        <dbReference type="PROSITE" id="PS50158"/>
    </source>
</evidence>
<accession>A0A7S1QHH1</accession>
<dbReference type="SUPFAM" id="SSF57756">
    <property type="entry name" value="Retrovirus zinc finger-like domains"/>
    <property type="match status" value="1"/>
</dbReference>
<dbReference type="PROSITE" id="PS50158">
    <property type="entry name" value="ZF_CCHC"/>
    <property type="match status" value="1"/>
</dbReference>
<feature type="domain" description="CCHC-type" evidence="2">
    <location>
        <begin position="59"/>
        <end position="75"/>
    </location>
</feature>
<organism evidence="3">
    <name type="scientific">Alexandrium catenella</name>
    <name type="common">Red tide dinoflagellate</name>
    <name type="synonym">Gonyaulax catenella</name>
    <dbReference type="NCBI Taxonomy" id="2925"/>
    <lineage>
        <taxon>Eukaryota</taxon>
        <taxon>Sar</taxon>
        <taxon>Alveolata</taxon>
        <taxon>Dinophyceae</taxon>
        <taxon>Gonyaulacales</taxon>
        <taxon>Pyrocystaceae</taxon>
        <taxon>Alexandrium</taxon>
    </lineage>
</organism>
<keyword evidence="1" id="KW-0863">Zinc-finger</keyword>
<dbReference type="InterPro" id="IPR036875">
    <property type="entry name" value="Znf_CCHC_sf"/>
</dbReference>
<gene>
    <name evidence="3" type="ORF">ACAT0790_LOCUS24498</name>
</gene>
<name>A0A7S1QHH1_ALECA</name>
<dbReference type="PANTHER" id="PTHR36542:SF2">
    <property type="entry name" value="GIG2-LIKE PROTEIN DRED-RELATED"/>
    <property type="match status" value="1"/>
</dbReference>
<dbReference type="Gene3D" id="4.10.60.10">
    <property type="entry name" value="Zinc finger, CCHC-type"/>
    <property type="match status" value="1"/>
</dbReference>
<proteinExistence type="predicted"/>